<dbReference type="KEGG" id="dli:dnl_28510"/>
<dbReference type="AlphaFoldDB" id="A0A975B7Z1"/>
<evidence type="ECO:0000313" key="2">
    <source>
        <dbReference type="Proteomes" id="UP000663720"/>
    </source>
</evidence>
<dbReference type="EMBL" id="CP061799">
    <property type="protein sequence ID" value="QTA80545.1"/>
    <property type="molecule type" value="Genomic_DNA"/>
</dbReference>
<evidence type="ECO:0000313" key="1">
    <source>
        <dbReference type="EMBL" id="QTA80545.1"/>
    </source>
</evidence>
<name>A0A975B7Z1_9BACT</name>
<gene>
    <name evidence="1" type="ORF">dnl_28510</name>
</gene>
<sequence>MNRLNSKIMNSSFNYKSSKFVTVFKISIYLKIQYIQKKQYKNK</sequence>
<reference evidence="1" key="1">
    <citation type="journal article" date="2021" name="Microb. Physiol.">
        <title>Proteogenomic Insights into the Physiology of Marine, Sulfate-Reducing, Filamentous Desulfonema limicola and Desulfonema magnum.</title>
        <authorList>
            <person name="Schnaars V."/>
            <person name="Wohlbrand L."/>
            <person name="Scheve S."/>
            <person name="Hinrichs C."/>
            <person name="Reinhardt R."/>
            <person name="Rabus R."/>
        </authorList>
    </citation>
    <scope>NUCLEOTIDE SEQUENCE</scope>
    <source>
        <strain evidence="1">5ac10</strain>
    </source>
</reference>
<accession>A0A975B7Z1</accession>
<organism evidence="1 2">
    <name type="scientific">Desulfonema limicola</name>
    <dbReference type="NCBI Taxonomy" id="45656"/>
    <lineage>
        <taxon>Bacteria</taxon>
        <taxon>Pseudomonadati</taxon>
        <taxon>Thermodesulfobacteriota</taxon>
        <taxon>Desulfobacteria</taxon>
        <taxon>Desulfobacterales</taxon>
        <taxon>Desulfococcaceae</taxon>
        <taxon>Desulfonema</taxon>
    </lineage>
</organism>
<dbReference type="Proteomes" id="UP000663720">
    <property type="component" value="Chromosome"/>
</dbReference>
<proteinExistence type="predicted"/>
<protein>
    <submittedName>
        <fullName evidence="1">Uncharacterized protein</fullName>
    </submittedName>
</protein>
<keyword evidence="2" id="KW-1185">Reference proteome</keyword>